<gene>
    <name evidence="3" type="ORF">G9F27_005868</name>
</gene>
<evidence type="ECO:0000256" key="2">
    <source>
        <dbReference type="SAM" id="Phobius"/>
    </source>
</evidence>
<feature type="transmembrane region" description="Helical" evidence="2">
    <location>
        <begin position="33"/>
        <end position="55"/>
    </location>
</feature>
<dbReference type="EMBL" id="DAAUQX010000208">
    <property type="protein sequence ID" value="HAF2131483.1"/>
    <property type="molecule type" value="Genomic_DNA"/>
</dbReference>
<keyword evidence="2" id="KW-0812">Transmembrane</keyword>
<protein>
    <submittedName>
        <fullName evidence="3">Uncharacterized protein</fullName>
    </submittedName>
</protein>
<dbReference type="AlphaFoldDB" id="A0A743P8Q3"/>
<keyword evidence="2" id="KW-0472">Membrane</keyword>
<reference evidence="3" key="1">
    <citation type="journal article" date="2018" name="Genome Biol.">
        <title>SKESA: strategic k-mer extension for scrupulous assemblies.</title>
        <authorList>
            <person name="Souvorov A."/>
            <person name="Agarwala R."/>
            <person name="Lipman D.J."/>
        </authorList>
    </citation>
    <scope>NUCLEOTIDE SEQUENCE</scope>
    <source>
        <strain evidence="3">MA.CK_00/00001968</strain>
    </source>
</reference>
<evidence type="ECO:0000256" key="1">
    <source>
        <dbReference type="SAM" id="Coils"/>
    </source>
</evidence>
<proteinExistence type="predicted"/>
<keyword evidence="1" id="KW-0175">Coiled coil</keyword>
<comment type="caution">
    <text evidence="3">The sequence shown here is derived from an EMBL/GenBank/DDBJ whole genome shotgun (WGS) entry which is preliminary data.</text>
</comment>
<feature type="coiled-coil region" evidence="1">
    <location>
        <begin position="4"/>
        <end position="31"/>
    </location>
</feature>
<accession>A0A743P8Q3</accession>
<sequence>MSTREMTAAELEKIHAEIAKLMAETSKINRETMWYPIVVATGLIGAVATITTVLLKMI</sequence>
<reference evidence="3" key="2">
    <citation type="submission" date="2020-02" db="EMBL/GenBank/DDBJ databases">
        <authorList>
            <consortium name="NCBI Pathogen Detection Project"/>
        </authorList>
    </citation>
    <scope>NUCLEOTIDE SEQUENCE</scope>
    <source>
        <strain evidence="3">MA.CK_00/00001968</strain>
    </source>
</reference>
<name>A0A743P8Q3_SALER</name>
<organism evidence="3">
    <name type="scientific">Salmonella enterica</name>
    <name type="common">Salmonella choleraesuis</name>
    <dbReference type="NCBI Taxonomy" id="28901"/>
    <lineage>
        <taxon>Bacteria</taxon>
        <taxon>Pseudomonadati</taxon>
        <taxon>Pseudomonadota</taxon>
        <taxon>Gammaproteobacteria</taxon>
        <taxon>Enterobacterales</taxon>
        <taxon>Enterobacteriaceae</taxon>
        <taxon>Salmonella</taxon>
    </lineage>
</organism>
<evidence type="ECO:0000313" key="3">
    <source>
        <dbReference type="EMBL" id="HAF2131483.1"/>
    </source>
</evidence>
<keyword evidence="2" id="KW-1133">Transmembrane helix</keyword>